<dbReference type="Pfam" id="PF02837">
    <property type="entry name" value="Glyco_hydro_2_N"/>
    <property type="match status" value="1"/>
</dbReference>
<dbReference type="GO" id="GO:0004565">
    <property type="term" value="F:beta-galactosidase activity"/>
    <property type="evidence" value="ECO:0007669"/>
    <property type="project" value="UniProtKB-EC"/>
</dbReference>
<dbReference type="InterPro" id="IPR011013">
    <property type="entry name" value="Gal_mutarotase_sf_dom"/>
</dbReference>
<dbReference type="Gene3D" id="2.60.40.10">
    <property type="entry name" value="Immunoglobulins"/>
    <property type="match status" value="2"/>
</dbReference>
<dbReference type="PROSITE" id="PS00719">
    <property type="entry name" value="GLYCOSYL_HYDROL_F2_1"/>
    <property type="match status" value="1"/>
</dbReference>
<dbReference type="GO" id="GO:0009341">
    <property type="term" value="C:beta-galactosidase complex"/>
    <property type="evidence" value="ECO:0007669"/>
    <property type="project" value="InterPro"/>
</dbReference>
<dbReference type="SUPFAM" id="SSF74650">
    <property type="entry name" value="Galactose mutarotase-like"/>
    <property type="match status" value="1"/>
</dbReference>
<dbReference type="EMBL" id="FOHK01000006">
    <property type="protein sequence ID" value="SET33998.1"/>
    <property type="molecule type" value="Genomic_DNA"/>
</dbReference>
<organism evidence="10 11">
    <name type="scientific">Thalassotalea agarivorans</name>
    <name type="common">Thalassomonas agarivorans</name>
    <dbReference type="NCBI Taxonomy" id="349064"/>
    <lineage>
        <taxon>Bacteria</taxon>
        <taxon>Pseudomonadati</taxon>
        <taxon>Pseudomonadota</taxon>
        <taxon>Gammaproteobacteria</taxon>
        <taxon>Alteromonadales</taxon>
        <taxon>Colwelliaceae</taxon>
        <taxon>Thalassotalea</taxon>
    </lineage>
</organism>
<dbReference type="SUPFAM" id="SSF49785">
    <property type="entry name" value="Galactose-binding domain-like"/>
    <property type="match status" value="1"/>
</dbReference>
<dbReference type="InterPro" id="IPR008979">
    <property type="entry name" value="Galactose-bd-like_sf"/>
</dbReference>
<dbReference type="STRING" id="349064.SAMN05660429_01593"/>
<evidence type="ECO:0000259" key="9">
    <source>
        <dbReference type="SMART" id="SM01038"/>
    </source>
</evidence>
<comment type="similarity">
    <text evidence="2 7">Belongs to the glycosyl hydrolase 2 family.</text>
</comment>
<dbReference type="Gene3D" id="2.70.98.10">
    <property type="match status" value="1"/>
</dbReference>
<evidence type="ECO:0000256" key="6">
    <source>
        <dbReference type="ARBA" id="ARBA00032230"/>
    </source>
</evidence>
<feature type="domain" description="Beta galactosidase small chain/" evidence="9">
    <location>
        <begin position="768"/>
        <end position="1049"/>
    </location>
</feature>
<keyword evidence="4 7" id="KW-0378">Hydrolase</keyword>
<dbReference type="SUPFAM" id="SSF51445">
    <property type="entry name" value="(Trans)glycosidases"/>
    <property type="match status" value="1"/>
</dbReference>
<sequence length="1051" mass="120069">MTSAKKFRSTVIAIATSSLVALSGNTFANNEWKNPEVFRVNKEEARSFFFSTPANEDPFTQTPWQFDNHKLLNGEWTFNWVNSVRRKPTGFEQPGYDDSKWSTIPVPANWEVEGYGDPFYHSHHCFKPQSISGEMPTTYNPVGSYRKSFEVPESWDNKQVFVHFGAVKSAFYLWVNGKKVGYSQDSKTAAEFNLTPYLQKGENLLAMEVYRYSDGSYFECQDMWRLSGIERDVYLYSTDNTHIQDFGAKTSLVDNYSKGKLELTADIRNLSKQSNSGLTLNIALKTQEDQPIYSDSVKLGSIKKQSTKSFNVSKVFDNVMFWSAETPNLYKLQLTLTNKQGDVIEQVGREIGFRSTELKNGNILVNGQPVLFKGVNRHEHDPITGHVVSRESMEKDVQLMKEFNINSVRTAHYPNDPYFYYLTDKYGLYVMDEANIESHGMGAANQGAGYNPDHHLVNKPNWKAAYLDRTKNMFERSKNNPSVIMRSLGNESGDGANLEYVYDWLKAESGEPVISEQAQLRRHTDAYGQMYAPIENIVHLAELGMENRPIILIEYEHAMGNSLGNFKEYWDIFKKYPIAQGGFIWDWVDQTFLMETEDGVKFWGYGGDLEPPAMDTSNSFAANGLVFADRTPYPYLWEVKKVHQNIDFALSQDGKSIQVTNQNFFKTIDDHILRWTITENGKVVETSSDVSLAIAPQTSADFSFAPKTTFRDGAEYFVNIEVVLASAQPMLAKDHVVAWDQVALSGEYIVAAKESKRVRIKKSDSALSLTGDDFKLVFDRKTGQLTQLYQDDFPLMAGQAHPEFWRAPIDNDFDIAKYQDSLKTWQWVGKNATLDSMTYKQLNRNQVQVHVEQSLGSIGSTLKTTYVVNGNGQIDVNIYFYAAPHQKQGEFPRIGTLFSLDKSLDQVQWYGRGPHENYWDRKTSAHVGQYQSTVDDMYVPYVRPQENGYRTDVRYVTFSNKNSSHKVTFAGAPLLGFGAQFYSTDDYDNSKWEAAHRDRHPHQLPRQDKILVNIDYKQRGVGGTDSWGSPPLFKYTLPWLDYHYSYKIIVE</sequence>
<dbReference type="SMART" id="SM01038">
    <property type="entry name" value="Bgal_small_N"/>
    <property type="match status" value="1"/>
</dbReference>
<accession>A0A1I0DNA0</accession>
<keyword evidence="5 7" id="KW-0326">Glycosidase</keyword>
<dbReference type="InterPro" id="IPR050347">
    <property type="entry name" value="Bact_Beta-galactosidase"/>
</dbReference>
<evidence type="ECO:0000256" key="3">
    <source>
        <dbReference type="ARBA" id="ARBA00012756"/>
    </source>
</evidence>
<keyword evidence="11" id="KW-1185">Reference proteome</keyword>
<dbReference type="RefSeq" id="WP_093329068.1">
    <property type="nucleotide sequence ID" value="NZ_AP027363.1"/>
</dbReference>
<dbReference type="InterPro" id="IPR006103">
    <property type="entry name" value="Glyco_hydro_2_cat"/>
</dbReference>
<dbReference type="InterPro" id="IPR032312">
    <property type="entry name" value="LacZ_4"/>
</dbReference>
<reference evidence="10 11" key="1">
    <citation type="submission" date="2016-10" db="EMBL/GenBank/DDBJ databases">
        <authorList>
            <person name="de Groot N.N."/>
        </authorList>
    </citation>
    <scope>NUCLEOTIDE SEQUENCE [LARGE SCALE GENOMIC DNA]</scope>
    <source>
        <strain evidence="10 11">DSM 19706</strain>
    </source>
</reference>
<dbReference type="Proteomes" id="UP000199308">
    <property type="component" value="Unassembled WGS sequence"/>
</dbReference>
<feature type="signal peptide" evidence="8">
    <location>
        <begin position="1"/>
        <end position="28"/>
    </location>
</feature>
<evidence type="ECO:0000256" key="2">
    <source>
        <dbReference type="ARBA" id="ARBA00007401"/>
    </source>
</evidence>
<dbReference type="InterPro" id="IPR004199">
    <property type="entry name" value="B-gal_small/dom_5"/>
</dbReference>
<feature type="chain" id="PRO_5011600137" description="Beta-galactosidase" evidence="8">
    <location>
        <begin position="29"/>
        <end position="1051"/>
    </location>
</feature>
<dbReference type="PANTHER" id="PTHR46323:SF2">
    <property type="entry name" value="BETA-GALACTOSIDASE"/>
    <property type="match status" value="1"/>
</dbReference>
<protein>
    <recommendedName>
        <fullName evidence="3 7">Beta-galactosidase</fullName>
        <ecNumber evidence="3 7">3.2.1.23</ecNumber>
    </recommendedName>
    <alternativeName>
        <fullName evidence="6 7">Lactase</fullName>
    </alternativeName>
</protein>
<dbReference type="AlphaFoldDB" id="A0A1I0DNA0"/>
<dbReference type="InterPro" id="IPR014718">
    <property type="entry name" value="GH-type_carb-bd"/>
</dbReference>
<dbReference type="EC" id="3.2.1.23" evidence="3 7"/>
<dbReference type="Pfam" id="PF00703">
    <property type="entry name" value="Glyco_hydro_2"/>
    <property type="match status" value="1"/>
</dbReference>
<evidence type="ECO:0000256" key="1">
    <source>
        <dbReference type="ARBA" id="ARBA00001412"/>
    </source>
</evidence>
<evidence type="ECO:0000313" key="11">
    <source>
        <dbReference type="Proteomes" id="UP000199308"/>
    </source>
</evidence>
<dbReference type="InterPro" id="IPR023230">
    <property type="entry name" value="Glyco_hydro_2_CS"/>
</dbReference>
<gene>
    <name evidence="10" type="ORF">SAMN05660429_01593</name>
</gene>
<dbReference type="PANTHER" id="PTHR46323">
    <property type="entry name" value="BETA-GALACTOSIDASE"/>
    <property type="match status" value="1"/>
</dbReference>
<dbReference type="InterPro" id="IPR006104">
    <property type="entry name" value="Glyco_hydro_2_N"/>
</dbReference>
<dbReference type="InterPro" id="IPR013783">
    <property type="entry name" value="Ig-like_fold"/>
</dbReference>
<evidence type="ECO:0000313" key="10">
    <source>
        <dbReference type="EMBL" id="SET33998.1"/>
    </source>
</evidence>
<evidence type="ECO:0000256" key="7">
    <source>
        <dbReference type="RuleBase" id="RU361154"/>
    </source>
</evidence>
<dbReference type="Pfam" id="PF02929">
    <property type="entry name" value="Bgal_small_N"/>
    <property type="match status" value="1"/>
</dbReference>
<dbReference type="PRINTS" id="PR00132">
    <property type="entry name" value="GLHYDRLASE2"/>
</dbReference>
<dbReference type="Gene3D" id="3.20.20.80">
    <property type="entry name" value="Glycosidases"/>
    <property type="match status" value="1"/>
</dbReference>
<evidence type="ECO:0000256" key="8">
    <source>
        <dbReference type="SAM" id="SignalP"/>
    </source>
</evidence>
<dbReference type="GO" id="GO:0005990">
    <property type="term" value="P:lactose catabolic process"/>
    <property type="evidence" value="ECO:0007669"/>
    <property type="project" value="TreeGrafter"/>
</dbReference>
<dbReference type="Gene3D" id="2.60.120.260">
    <property type="entry name" value="Galactose-binding domain-like"/>
    <property type="match status" value="1"/>
</dbReference>
<dbReference type="Pfam" id="PF16353">
    <property type="entry name" value="LacZ_4"/>
    <property type="match status" value="1"/>
</dbReference>
<dbReference type="GO" id="GO:0030246">
    <property type="term" value="F:carbohydrate binding"/>
    <property type="evidence" value="ECO:0007669"/>
    <property type="project" value="InterPro"/>
</dbReference>
<name>A0A1I0DNA0_THASX</name>
<dbReference type="InterPro" id="IPR006101">
    <property type="entry name" value="Glyco_hydro_2"/>
</dbReference>
<dbReference type="Pfam" id="PF02836">
    <property type="entry name" value="Glyco_hydro_2_C"/>
    <property type="match status" value="1"/>
</dbReference>
<dbReference type="SUPFAM" id="SSF49303">
    <property type="entry name" value="beta-Galactosidase/glucuronidase domain"/>
    <property type="match status" value="2"/>
</dbReference>
<evidence type="ECO:0000256" key="4">
    <source>
        <dbReference type="ARBA" id="ARBA00022801"/>
    </source>
</evidence>
<comment type="catalytic activity">
    <reaction evidence="1 7">
        <text>Hydrolysis of terminal non-reducing beta-D-galactose residues in beta-D-galactosides.</text>
        <dbReference type="EC" id="3.2.1.23"/>
    </reaction>
</comment>
<dbReference type="InterPro" id="IPR006102">
    <property type="entry name" value="Ig-like_GH2"/>
</dbReference>
<dbReference type="InterPro" id="IPR017853">
    <property type="entry name" value="GH"/>
</dbReference>
<dbReference type="InterPro" id="IPR036156">
    <property type="entry name" value="Beta-gal/glucu_dom_sf"/>
</dbReference>
<keyword evidence="8" id="KW-0732">Signal</keyword>
<evidence type="ECO:0000256" key="5">
    <source>
        <dbReference type="ARBA" id="ARBA00023295"/>
    </source>
</evidence>
<dbReference type="OrthoDB" id="9758603at2"/>
<proteinExistence type="inferred from homology"/>